<proteinExistence type="predicted"/>
<organism evidence="2 3">
    <name type="scientific">Endocarpon pusillum</name>
    <dbReference type="NCBI Taxonomy" id="364733"/>
    <lineage>
        <taxon>Eukaryota</taxon>
        <taxon>Fungi</taxon>
        <taxon>Dikarya</taxon>
        <taxon>Ascomycota</taxon>
        <taxon>Pezizomycotina</taxon>
        <taxon>Eurotiomycetes</taxon>
        <taxon>Chaetothyriomycetidae</taxon>
        <taxon>Verrucariales</taxon>
        <taxon>Verrucariaceae</taxon>
        <taxon>Endocarpon</taxon>
    </lineage>
</organism>
<evidence type="ECO:0000313" key="2">
    <source>
        <dbReference type="EMBL" id="KAF7504026.1"/>
    </source>
</evidence>
<keyword evidence="3" id="KW-1185">Reference proteome</keyword>
<dbReference type="PANTHER" id="PTHR33112">
    <property type="entry name" value="DOMAIN PROTEIN, PUTATIVE-RELATED"/>
    <property type="match status" value="1"/>
</dbReference>
<dbReference type="EMBL" id="JAACFV010000152">
    <property type="protein sequence ID" value="KAF7504026.1"/>
    <property type="molecule type" value="Genomic_DNA"/>
</dbReference>
<dbReference type="OrthoDB" id="5362512at2759"/>
<dbReference type="InterPro" id="IPR010730">
    <property type="entry name" value="HET"/>
</dbReference>
<accession>A0A8H7E2F0</accession>
<dbReference type="Pfam" id="PF06985">
    <property type="entry name" value="HET"/>
    <property type="match status" value="1"/>
</dbReference>
<sequence length="133" mass="14701">MEQLQQGIALTSLPQTFRDAVVLTNNLLLQYLWIHSLCIIQDVADKSDWERECSTVSDIHNGSSVNIAASAVLDSYGFPCAVQRWDGGTNPAWSGLKALRESQSLKPLLTNVAGYCKNDFSLHELFTSLSKNI</sequence>
<comment type="caution">
    <text evidence="2">The sequence shown here is derived from an EMBL/GenBank/DDBJ whole genome shotgun (WGS) entry which is preliminary data.</text>
</comment>
<evidence type="ECO:0000313" key="3">
    <source>
        <dbReference type="Proteomes" id="UP000606974"/>
    </source>
</evidence>
<name>A0A8H7E2F0_9EURO</name>
<evidence type="ECO:0000259" key="1">
    <source>
        <dbReference type="Pfam" id="PF06985"/>
    </source>
</evidence>
<dbReference type="PANTHER" id="PTHR33112:SF16">
    <property type="entry name" value="HETEROKARYON INCOMPATIBILITY DOMAIN-CONTAINING PROTEIN"/>
    <property type="match status" value="1"/>
</dbReference>
<reference evidence="2" key="1">
    <citation type="submission" date="2020-02" db="EMBL/GenBank/DDBJ databases">
        <authorList>
            <person name="Palmer J.M."/>
        </authorList>
    </citation>
    <scope>NUCLEOTIDE SEQUENCE</scope>
    <source>
        <strain evidence="2">EPUS1.4</strain>
        <tissue evidence="2">Thallus</tissue>
    </source>
</reference>
<feature type="domain" description="Heterokaryon incompatibility" evidence="1">
    <location>
        <begin position="6"/>
        <end position="76"/>
    </location>
</feature>
<protein>
    <recommendedName>
        <fullName evidence="1">Heterokaryon incompatibility domain-containing protein</fullName>
    </recommendedName>
</protein>
<dbReference type="AlphaFoldDB" id="A0A8H7E2F0"/>
<gene>
    <name evidence="2" type="ORF">GJ744_002905</name>
</gene>
<dbReference type="Proteomes" id="UP000606974">
    <property type="component" value="Unassembled WGS sequence"/>
</dbReference>